<accession>A0A3B1BRM6</accession>
<feature type="domain" description="PhoU" evidence="1">
    <location>
        <begin position="125"/>
        <end position="206"/>
    </location>
</feature>
<name>A0A3B1BRM6_9ZZZZ</name>
<reference evidence="2" key="1">
    <citation type="submission" date="2018-06" db="EMBL/GenBank/DDBJ databases">
        <authorList>
            <person name="Zhirakovskaya E."/>
        </authorList>
    </citation>
    <scope>NUCLEOTIDE SEQUENCE</scope>
</reference>
<dbReference type="InterPro" id="IPR028366">
    <property type="entry name" value="PhoU"/>
</dbReference>
<dbReference type="InterPro" id="IPR038078">
    <property type="entry name" value="PhoU-like_sf"/>
</dbReference>
<gene>
    <name evidence="2" type="ORF">MNBD_NITROSPINAE01-1879</name>
</gene>
<proteinExistence type="predicted"/>
<dbReference type="Gene3D" id="1.20.58.220">
    <property type="entry name" value="Phosphate transport system protein phou homolog 2, domain 2"/>
    <property type="match status" value="1"/>
</dbReference>
<dbReference type="PANTHER" id="PTHR42930:SF3">
    <property type="entry name" value="PHOSPHATE-SPECIFIC TRANSPORT SYSTEM ACCESSORY PROTEIN PHOU"/>
    <property type="match status" value="1"/>
</dbReference>
<dbReference type="SUPFAM" id="SSF109755">
    <property type="entry name" value="PhoU-like"/>
    <property type="match status" value="1"/>
</dbReference>
<dbReference type="EMBL" id="UOGC01000106">
    <property type="protein sequence ID" value="VAX20589.1"/>
    <property type="molecule type" value="Genomic_DNA"/>
</dbReference>
<dbReference type="Pfam" id="PF01895">
    <property type="entry name" value="PhoU"/>
    <property type="match status" value="1"/>
</dbReference>
<organism evidence="2">
    <name type="scientific">hydrothermal vent metagenome</name>
    <dbReference type="NCBI Taxonomy" id="652676"/>
    <lineage>
        <taxon>unclassified sequences</taxon>
        <taxon>metagenomes</taxon>
        <taxon>ecological metagenomes</taxon>
    </lineage>
</organism>
<evidence type="ECO:0000259" key="1">
    <source>
        <dbReference type="Pfam" id="PF01895"/>
    </source>
</evidence>
<dbReference type="GO" id="GO:0030643">
    <property type="term" value="P:intracellular phosphate ion homeostasis"/>
    <property type="evidence" value="ECO:0007669"/>
    <property type="project" value="InterPro"/>
</dbReference>
<dbReference type="PANTHER" id="PTHR42930">
    <property type="entry name" value="PHOSPHATE-SPECIFIC TRANSPORT SYSTEM ACCESSORY PROTEIN PHOU"/>
    <property type="match status" value="1"/>
</dbReference>
<dbReference type="InterPro" id="IPR026022">
    <property type="entry name" value="PhoU_dom"/>
</dbReference>
<evidence type="ECO:0000313" key="2">
    <source>
        <dbReference type="EMBL" id="VAX20589.1"/>
    </source>
</evidence>
<sequence length="219" mass="24915">MTKIIMDEMKKTRDGLRAMLNDAQESCRLCIKLIHGEGDARDLHDRILELEEDADSEMVRITEELSEIVGKLFLAGMLKRAVVCDAVVASDTEEMFDIMQHVAENWLRVLESDSHELPEEIKALLESMLQNCIVMLEKAIDILDGKDISQHTLSFIQELDGNINHANISAHNILLSEKGDKRAIMRMIRIVKHIENLGDKIKTVASYLLYIRTGDFIKV</sequence>
<dbReference type="GO" id="GO:0045936">
    <property type="term" value="P:negative regulation of phosphate metabolic process"/>
    <property type="evidence" value="ECO:0007669"/>
    <property type="project" value="InterPro"/>
</dbReference>
<protein>
    <recommendedName>
        <fullName evidence="1">PhoU domain-containing protein</fullName>
    </recommendedName>
</protein>
<dbReference type="AlphaFoldDB" id="A0A3B1BRM6"/>